<dbReference type="SUPFAM" id="SSF103088">
    <property type="entry name" value="OmpA-like"/>
    <property type="match status" value="1"/>
</dbReference>
<dbReference type="EMBL" id="PNCL01000008">
    <property type="protein sequence ID" value="TMP62392.1"/>
    <property type="molecule type" value="Genomic_DNA"/>
</dbReference>
<dbReference type="InterPro" id="IPR006664">
    <property type="entry name" value="OMP_bac"/>
</dbReference>
<dbReference type="InterPro" id="IPR036737">
    <property type="entry name" value="OmpA-like_sf"/>
</dbReference>
<keyword evidence="2 4" id="KW-0472">Membrane</keyword>
<dbReference type="PANTHER" id="PTHR30329">
    <property type="entry name" value="STATOR ELEMENT OF FLAGELLAR MOTOR COMPLEX"/>
    <property type="match status" value="1"/>
</dbReference>
<dbReference type="EMBL" id="PNCK01000042">
    <property type="protein sequence ID" value="TMP42138.1"/>
    <property type="molecule type" value="Genomic_DNA"/>
</dbReference>
<dbReference type="PROSITE" id="PS51123">
    <property type="entry name" value="OMPA_2"/>
    <property type="match status" value="1"/>
</dbReference>
<evidence type="ECO:0000256" key="4">
    <source>
        <dbReference type="PROSITE-ProRule" id="PRU00473"/>
    </source>
</evidence>
<dbReference type="CDD" id="cd07185">
    <property type="entry name" value="OmpA_C-like"/>
    <property type="match status" value="1"/>
</dbReference>
<reference evidence="8 9" key="1">
    <citation type="submission" date="2017-12" db="EMBL/GenBank/DDBJ databases">
        <authorList>
            <person name="Paulsen S."/>
            <person name="Gram L.K."/>
        </authorList>
    </citation>
    <scope>NUCLEOTIDE SEQUENCE [LARGE SCALE GENOMIC DNA]</scope>
    <source>
        <strain evidence="7 9">S2231</strain>
        <strain evidence="6 8">S2233</strain>
    </source>
</reference>
<dbReference type="PROSITE" id="PS51257">
    <property type="entry name" value="PROKAR_LIPOPROTEIN"/>
    <property type="match status" value="1"/>
</dbReference>
<evidence type="ECO:0000256" key="3">
    <source>
        <dbReference type="ARBA" id="ARBA00023237"/>
    </source>
</evidence>
<feature type="domain" description="OmpA-like" evidence="5">
    <location>
        <begin position="151"/>
        <end position="269"/>
    </location>
</feature>
<comment type="caution">
    <text evidence="7">The sequence shown here is derived from an EMBL/GenBank/DDBJ whole genome shotgun (WGS) entry which is preliminary data.</text>
</comment>
<dbReference type="Proteomes" id="UP000305730">
    <property type="component" value="Unassembled WGS sequence"/>
</dbReference>
<dbReference type="Pfam" id="PF00691">
    <property type="entry name" value="OmpA"/>
    <property type="match status" value="1"/>
</dbReference>
<keyword evidence="8" id="KW-1185">Reference proteome</keyword>
<evidence type="ECO:0000313" key="8">
    <source>
        <dbReference type="Proteomes" id="UP000305730"/>
    </source>
</evidence>
<gene>
    <name evidence="7" type="ORF">CWB96_01685</name>
    <name evidence="6" type="ORF">CWB97_12380</name>
</gene>
<dbReference type="InterPro" id="IPR006665">
    <property type="entry name" value="OmpA-like"/>
</dbReference>
<sequence>MKHITLFFSVLVMIGGCASWPEEGQGGWAEHYSQHKAAKGKKHLGDGDHIFEDDVGIVTNEFEHLVLKLDLLKAQGIRDCMPAQLLKAQIYENRIRRLIAASMWADAEHDLLIHYHGLNQLSGHFDTVRAMTNCADKPQSEELAKVPTQVRSQITELLNSDNQFAFDDYQITPKYMGRVAQAADLIKQLADISILLVGHTDKIGSHDNNYELALKRAETVKHWLGVYGVQQQKVTTLTQGSLQPYSNTDNSDAERHSDRRVEAIILSLTEINDGKPVKAGSLVEWTKVIKATKE</sequence>
<evidence type="ECO:0000313" key="9">
    <source>
        <dbReference type="Proteomes" id="UP000307706"/>
    </source>
</evidence>
<reference evidence="7" key="3">
    <citation type="submission" date="2019-09" db="EMBL/GenBank/DDBJ databases">
        <title>Co-occurence of chitin degradation, pigmentation and bioactivity in marine Pseudoalteromonas.</title>
        <authorList>
            <person name="Sonnenschein E.C."/>
            <person name="Bech P.K."/>
        </authorList>
    </citation>
    <scope>NUCLEOTIDE SEQUENCE</scope>
    <source>
        <strain evidence="7">S2231</strain>
        <strain evidence="6">S2233</strain>
    </source>
</reference>
<dbReference type="Gene3D" id="3.30.1330.60">
    <property type="entry name" value="OmpA-like domain"/>
    <property type="match status" value="1"/>
</dbReference>
<dbReference type="InterPro" id="IPR050330">
    <property type="entry name" value="Bact_OuterMem_StrucFunc"/>
</dbReference>
<evidence type="ECO:0000259" key="5">
    <source>
        <dbReference type="PROSITE" id="PS51123"/>
    </source>
</evidence>
<evidence type="ECO:0000256" key="1">
    <source>
        <dbReference type="ARBA" id="ARBA00004442"/>
    </source>
</evidence>
<evidence type="ECO:0000313" key="7">
    <source>
        <dbReference type="EMBL" id="TMP62392.1"/>
    </source>
</evidence>
<organism evidence="7 9">
    <name type="scientific">Pseudoalteromonas citrea</name>
    <dbReference type="NCBI Taxonomy" id="43655"/>
    <lineage>
        <taxon>Bacteria</taxon>
        <taxon>Pseudomonadati</taxon>
        <taxon>Pseudomonadota</taxon>
        <taxon>Gammaproteobacteria</taxon>
        <taxon>Alteromonadales</taxon>
        <taxon>Pseudoalteromonadaceae</taxon>
        <taxon>Pseudoalteromonas</taxon>
    </lineage>
</organism>
<dbReference type="PANTHER" id="PTHR30329:SF21">
    <property type="entry name" value="LIPOPROTEIN YIAD-RELATED"/>
    <property type="match status" value="1"/>
</dbReference>
<evidence type="ECO:0000313" key="6">
    <source>
        <dbReference type="EMBL" id="TMP42138.1"/>
    </source>
</evidence>
<dbReference type="PRINTS" id="PR01021">
    <property type="entry name" value="OMPADOMAIN"/>
</dbReference>
<dbReference type="RefSeq" id="WP_138597260.1">
    <property type="nucleotide sequence ID" value="NZ_PNCK01000042.1"/>
</dbReference>
<keyword evidence="3" id="KW-0998">Cell outer membrane</keyword>
<dbReference type="GO" id="GO:0009279">
    <property type="term" value="C:cell outer membrane"/>
    <property type="evidence" value="ECO:0007669"/>
    <property type="project" value="UniProtKB-SubCell"/>
</dbReference>
<dbReference type="AlphaFoldDB" id="A0A5S3XWJ5"/>
<dbReference type="OrthoDB" id="5587802at2"/>
<comment type="subcellular location">
    <subcellularLocation>
        <location evidence="1">Cell outer membrane</location>
    </subcellularLocation>
</comment>
<proteinExistence type="predicted"/>
<reference evidence="8 9" key="2">
    <citation type="submission" date="2019-06" db="EMBL/GenBank/DDBJ databases">
        <title>Co-occurence of chitin degradation, pigmentation and bioactivity in marine Pseudoalteromonas.</title>
        <authorList>
            <person name="Sonnenschein E.C."/>
            <person name="Bech P.K."/>
        </authorList>
    </citation>
    <scope>NUCLEOTIDE SEQUENCE [LARGE SCALE GENOMIC DNA]</scope>
    <source>
        <strain evidence="9">S2231</strain>
        <strain evidence="8">S2233</strain>
    </source>
</reference>
<protein>
    <submittedName>
        <fullName evidence="7">OmpA family protein</fullName>
    </submittedName>
</protein>
<accession>A0A5S3XWJ5</accession>
<evidence type="ECO:0000256" key="2">
    <source>
        <dbReference type="ARBA" id="ARBA00023136"/>
    </source>
</evidence>
<name>A0A5S3XWJ5_9GAMM</name>
<dbReference type="Proteomes" id="UP000307706">
    <property type="component" value="Unassembled WGS sequence"/>
</dbReference>